<keyword evidence="5 9" id="KW-0812">Transmembrane</keyword>
<keyword evidence="6" id="KW-0029">Amino-acid transport</keyword>
<dbReference type="PANTHER" id="PTHR30614:SF20">
    <property type="entry name" value="GLUTAMINE TRANSPORT SYSTEM PERMEASE PROTEIN GLNP"/>
    <property type="match status" value="1"/>
</dbReference>
<protein>
    <submittedName>
        <fullName evidence="11">Amino acid ABC transporter permease</fullName>
    </submittedName>
</protein>
<evidence type="ECO:0000256" key="3">
    <source>
        <dbReference type="ARBA" id="ARBA00022448"/>
    </source>
</evidence>
<dbReference type="RefSeq" id="WP_367779836.1">
    <property type="nucleotide sequence ID" value="NZ_JBFMIA010000009.1"/>
</dbReference>
<dbReference type="CDD" id="cd06261">
    <property type="entry name" value="TM_PBP2"/>
    <property type="match status" value="1"/>
</dbReference>
<dbReference type="Gene3D" id="1.10.3720.10">
    <property type="entry name" value="MetI-like"/>
    <property type="match status" value="1"/>
</dbReference>
<dbReference type="PROSITE" id="PS50928">
    <property type="entry name" value="ABC_TM1"/>
    <property type="match status" value="1"/>
</dbReference>
<dbReference type="InterPro" id="IPR043429">
    <property type="entry name" value="ArtM/GltK/GlnP/TcyL/YhdX-like"/>
</dbReference>
<proteinExistence type="inferred from homology"/>
<accession>A0ABV3Q6B3</accession>
<evidence type="ECO:0000313" key="12">
    <source>
        <dbReference type="Proteomes" id="UP001556040"/>
    </source>
</evidence>
<organism evidence="11 12">
    <name type="scientific">Jeotgalibacillus marinus</name>
    <dbReference type="NCBI Taxonomy" id="86667"/>
    <lineage>
        <taxon>Bacteria</taxon>
        <taxon>Bacillati</taxon>
        <taxon>Bacillota</taxon>
        <taxon>Bacilli</taxon>
        <taxon>Bacillales</taxon>
        <taxon>Caryophanaceae</taxon>
        <taxon>Jeotgalibacillus</taxon>
    </lineage>
</organism>
<dbReference type="Proteomes" id="UP001556040">
    <property type="component" value="Unassembled WGS sequence"/>
</dbReference>
<feature type="transmembrane region" description="Helical" evidence="9">
    <location>
        <begin position="91"/>
        <end position="110"/>
    </location>
</feature>
<evidence type="ECO:0000256" key="8">
    <source>
        <dbReference type="ARBA" id="ARBA00023136"/>
    </source>
</evidence>
<evidence type="ECO:0000256" key="5">
    <source>
        <dbReference type="ARBA" id="ARBA00022692"/>
    </source>
</evidence>
<feature type="transmembrane region" description="Helical" evidence="9">
    <location>
        <begin position="23"/>
        <end position="45"/>
    </location>
</feature>
<keyword evidence="3 9" id="KW-0813">Transport</keyword>
<evidence type="ECO:0000259" key="10">
    <source>
        <dbReference type="PROSITE" id="PS50928"/>
    </source>
</evidence>
<dbReference type="InterPro" id="IPR035906">
    <property type="entry name" value="MetI-like_sf"/>
</dbReference>
<comment type="subcellular location">
    <subcellularLocation>
        <location evidence="1 9">Cell membrane</location>
        <topology evidence="1 9">Multi-pass membrane protein</topology>
    </subcellularLocation>
</comment>
<dbReference type="Pfam" id="PF00528">
    <property type="entry name" value="BPD_transp_1"/>
    <property type="match status" value="1"/>
</dbReference>
<name>A0ABV3Q6B3_9BACL</name>
<dbReference type="SUPFAM" id="SSF161098">
    <property type="entry name" value="MetI-like"/>
    <property type="match status" value="1"/>
</dbReference>
<dbReference type="PANTHER" id="PTHR30614">
    <property type="entry name" value="MEMBRANE COMPONENT OF AMINO ACID ABC TRANSPORTER"/>
    <property type="match status" value="1"/>
</dbReference>
<gene>
    <name evidence="11" type="ORF">AB1471_11105</name>
</gene>
<feature type="transmembrane region" description="Helical" evidence="9">
    <location>
        <begin position="57"/>
        <end position="79"/>
    </location>
</feature>
<comment type="caution">
    <text evidence="11">The sequence shown here is derived from an EMBL/GenBank/DDBJ whole genome shotgun (WGS) entry which is preliminary data.</text>
</comment>
<dbReference type="EMBL" id="JBFMIA010000009">
    <property type="protein sequence ID" value="MEW9502343.1"/>
    <property type="molecule type" value="Genomic_DNA"/>
</dbReference>
<feature type="transmembrane region" description="Helical" evidence="9">
    <location>
        <begin position="165"/>
        <end position="186"/>
    </location>
</feature>
<evidence type="ECO:0000256" key="4">
    <source>
        <dbReference type="ARBA" id="ARBA00022475"/>
    </source>
</evidence>
<keyword evidence="8 9" id="KW-0472">Membrane</keyword>
<dbReference type="InterPro" id="IPR010065">
    <property type="entry name" value="AA_ABC_transptr_permease_3TM"/>
</dbReference>
<dbReference type="NCBIfam" id="TIGR01726">
    <property type="entry name" value="HEQRo_perm_3TM"/>
    <property type="match status" value="1"/>
</dbReference>
<evidence type="ECO:0000313" key="11">
    <source>
        <dbReference type="EMBL" id="MEW9502343.1"/>
    </source>
</evidence>
<dbReference type="InterPro" id="IPR000515">
    <property type="entry name" value="MetI-like"/>
</dbReference>
<evidence type="ECO:0000256" key="2">
    <source>
        <dbReference type="ARBA" id="ARBA00010072"/>
    </source>
</evidence>
<evidence type="ECO:0000256" key="9">
    <source>
        <dbReference type="RuleBase" id="RU363032"/>
    </source>
</evidence>
<evidence type="ECO:0000256" key="7">
    <source>
        <dbReference type="ARBA" id="ARBA00022989"/>
    </source>
</evidence>
<reference evidence="11 12" key="1">
    <citation type="journal article" date="1979" name="Int. J. Syst. Evol. Microbiol.">
        <title>Bacillus globisporus subsp. marinus subsp. nov.</title>
        <authorList>
            <person name="Liu H."/>
        </authorList>
    </citation>
    <scope>NUCLEOTIDE SEQUENCE [LARGE SCALE GENOMIC DNA]</scope>
    <source>
        <strain evidence="11 12">DSM 1297</strain>
    </source>
</reference>
<comment type="similarity">
    <text evidence="2">Belongs to the binding-protein-dependent transport system permease family. HisMQ subfamily.</text>
</comment>
<evidence type="ECO:0000256" key="6">
    <source>
        <dbReference type="ARBA" id="ARBA00022970"/>
    </source>
</evidence>
<feature type="transmembrane region" description="Helical" evidence="9">
    <location>
        <begin position="192"/>
        <end position="213"/>
    </location>
</feature>
<sequence length="220" mass="25100">MTWDAVKVILIDNLPFLWDGIKLTIFVTFVTLFFGFILGLVLAWLRSFRFKPIKWMALSIINLVRGIPVLIQLFFIYFGLNSFSFIKMEPLTAGMIGITVNAAVYFAEIIRSGIESIDKGQTEAARTLGLSKIKAMRYIILPQAFRRMIPAFMNQVTITLKDTSLLYTIGIAELAQQGFIIVGRTFASFEVWTIIGLVYFVMVYSLTQISNLMERKLKLR</sequence>
<keyword evidence="7 9" id="KW-1133">Transmembrane helix</keyword>
<keyword evidence="4" id="KW-1003">Cell membrane</keyword>
<keyword evidence="12" id="KW-1185">Reference proteome</keyword>
<feature type="domain" description="ABC transmembrane type-1" evidence="10">
    <location>
        <begin position="21"/>
        <end position="210"/>
    </location>
</feature>
<evidence type="ECO:0000256" key="1">
    <source>
        <dbReference type="ARBA" id="ARBA00004651"/>
    </source>
</evidence>